<evidence type="ECO:0000313" key="2">
    <source>
        <dbReference type="EMBL" id="GAT52512.1"/>
    </source>
</evidence>
<keyword evidence="3" id="KW-1185">Reference proteome</keyword>
<accession>A0ABQ0LN84</accession>
<proteinExistence type="predicted"/>
<protein>
    <submittedName>
        <fullName evidence="2">Uncharacterized protein</fullName>
    </submittedName>
</protein>
<evidence type="ECO:0000256" key="1">
    <source>
        <dbReference type="SAM" id="MobiDB-lite"/>
    </source>
</evidence>
<sequence length="223" mass="25274">MAVKMTRRDKPIRAGLLQKRISLHGTGRAQLVLFFSKPDIARLSPRISCWYVRRTAKVQERLQLSSLNHFTCVGTSGSCVSRRGARCFRDTGRPRPSAATRISHSRVPAPAGCDPESGRIEIRVVLVQKRPALSLCSQVVVQRILLPRPPWARVLRALLCRSWFRGPRLSHHAWLIHGKIIAGDFLPYNPAWLHSAQSPRHAVRCRSGLGHGSWRLIRRLQRI</sequence>
<name>A0ABQ0LN84_MYCCL</name>
<dbReference type="EMBL" id="DF847781">
    <property type="protein sequence ID" value="GAT52512.1"/>
    <property type="molecule type" value="Genomic_DNA"/>
</dbReference>
<evidence type="ECO:0000313" key="3">
    <source>
        <dbReference type="Proteomes" id="UP000815677"/>
    </source>
</evidence>
<reference evidence="2" key="1">
    <citation type="submission" date="2014-09" db="EMBL/GenBank/DDBJ databases">
        <title>Genome sequence of the luminous mushroom Mycena chlorophos for searching fungal bioluminescence genes.</title>
        <authorList>
            <person name="Tanaka Y."/>
            <person name="Kasuga D."/>
            <person name="Oba Y."/>
            <person name="Hase S."/>
            <person name="Sato K."/>
            <person name="Oba Y."/>
            <person name="Sakakibara Y."/>
        </authorList>
    </citation>
    <scope>NUCLEOTIDE SEQUENCE</scope>
</reference>
<organism evidence="2 3">
    <name type="scientific">Mycena chlorophos</name>
    <name type="common">Agaric fungus</name>
    <name type="synonym">Agaricus chlorophos</name>
    <dbReference type="NCBI Taxonomy" id="658473"/>
    <lineage>
        <taxon>Eukaryota</taxon>
        <taxon>Fungi</taxon>
        <taxon>Dikarya</taxon>
        <taxon>Basidiomycota</taxon>
        <taxon>Agaricomycotina</taxon>
        <taxon>Agaricomycetes</taxon>
        <taxon>Agaricomycetidae</taxon>
        <taxon>Agaricales</taxon>
        <taxon>Marasmiineae</taxon>
        <taxon>Mycenaceae</taxon>
        <taxon>Mycena</taxon>
    </lineage>
</organism>
<gene>
    <name evidence="2" type="ORF">MCHLO_09556</name>
</gene>
<feature type="region of interest" description="Disordered" evidence="1">
    <location>
        <begin position="90"/>
        <end position="112"/>
    </location>
</feature>
<dbReference type="Proteomes" id="UP000815677">
    <property type="component" value="Unassembled WGS sequence"/>
</dbReference>